<keyword evidence="2" id="KW-1185">Reference proteome</keyword>
<comment type="caution">
    <text evidence="1">The sequence shown here is derived from an EMBL/GenBank/DDBJ whole genome shotgun (WGS) entry which is preliminary data.</text>
</comment>
<dbReference type="InterPro" id="IPR000415">
    <property type="entry name" value="Nitroreductase-like"/>
</dbReference>
<sequence length="335" mass="37006">MAEVTPALGLTATEVGRALRLASLAPSVHNSQPWRFSLQRDRIELHADERRRLAATDPEERELRISCGAALFNLRLSLEDSGIRPLTTLVPNGRSSTPLAVVRYGGRTRPSHERTRLLQAVYTRRTNRRPFVDAAVPSAQRAQLIRAVEAERGWLYVLADRKERATLRKLITRAHHKQMADPRFRTELAEWTGHDSDRADGVPISAGGLRPEPQDEWVLRDFSSGKGVERTPGKDFEAEPLLVVLCSFHEGARAELQAGQALQRLLLTATTLGLAVSFLSQPIEVPEVRGELRHALGTTLAPQAVLRIGFGSPVPATPRRAVSELLLPQPQPTAT</sequence>
<accession>A0ABV6A394</accession>
<protein>
    <submittedName>
        <fullName evidence="1">Acg family FMN-binding oxidoreductase</fullName>
    </submittedName>
</protein>
<organism evidence="1 2">
    <name type="scientific">Allokutzneria oryzae</name>
    <dbReference type="NCBI Taxonomy" id="1378989"/>
    <lineage>
        <taxon>Bacteria</taxon>
        <taxon>Bacillati</taxon>
        <taxon>Actinomycetota</taxon>
        <taxon>Actinomycetes</taxon>
        <taxon>Pseudonocardiales</taxon>
        <taxon>Pseudonocardiaceae</taxon>
        <taxon>Allokutzneria</taxon>
    </lineage>
</organism>
<evidence type="ECO:0000313" key="2">
    <source>
        <dbReference type="Proteomes" id="UP001589693"/>
    </source>
</evidence>
<dbReference type="PANTHER" id="PTHR23026">
    <property type="entry name" value="NADPH NITROREDUCTASE"/>
    <property type="match status" value="1"/>
</dbReference>
<dbReference type="NCBIfam" id="NF047509">
    <property type="entry name" value="Rv3131_FMN_oxido"/>
    <property type="match status" value="1"/>
</dbReference>
<dbReference type="Gene3D" id="3.40.109.10">
    <property type="entry name" value="NADH Oxidase"/>
    <property type="match status" value="1"/>
</dbReference>
<reference evidence="1 2" key="1">
    <citation type="submission" date="2024-09" db="EMBL/GenBank/DDBJ databases">
        <authorList>
            <person name="Sun Q."/>
            <person name="Mori K."/>
        </authorList>
    </citation>
    <scope>NUCLEOTIDE SEQUENCE [LARGE SCALE GENOMIC DNA]</scope>
    <source>
        <strain evidence="1 2">TBRC 7907</strain>
    </source>
</reference>
<gene>
    <name evidence="1" type="ORF">ACFFQA_27195</name>
</gene>
<dbReference type="Proteomes" id="UP001589693">
    <property type="component" value="Unassembled WGS sequence"/>
</dbReference>
<dbReference type="RefSeq" id="WP_377858162.1">
    <property type="nucleotide sequence ID" value="NZ_JBHLZU010000023.1"/>
</dbReference>
<proteinExistence type="predicted"/>
<name>A0ABV6A394_9PSEU</name>
<dbReference type="SUPFAM" id="SSF55469">
    <property type="entry name" value="FMN-dependent nitroreductase-like"/>
    <property type="match status" value="2"/>
</dbReference>
<evidence type="ECO:0000313" key="1">
    <source>
        <dbReference type="EMBL" id="MFB9907637.1"/>
    </source>
</evidence>
<dbReference type="EMBL" id="JBHLZU010000023">
    <property type="protein sequence ID" value="MFB9907637.1"/>
    <property type="molecule type" value="Genomic_DNA"/>
</dbReference>
<dbReference type="PANTHER" id="PTHR23026:SF123">
    <property type="entry name" value="NAD(P)H NITROREDUCTASE RV3131-RELATED"/>
    <property type="match status" value="1"/>
</dbReference>
<dbReference type="InterPro" id="IPR050627">
    <property type="entry name" value="Nitroreductase/BluB"/>
</dbReference>